<feature type="domain" description="YjiS-like" evidence="1">
    <location>
        <begin position="30"/>
        <end position="60"/>
    </location>
</feature>
<dbReference type="Proteomes" id="UP001348149">
    <property type="component" value="Unassembled WGS sequence"/>
</dbReference>
<gene>
    <name evidence="2" type="ORF">VK792_11760</name>
</gene>
<sequence length="71" mass="7949">MAYATHTTIYQSGLVARFAALTACWRAESARRKVYRTTLRELRSLTSRDLADLGLSRSMLSSLAYEAAYGK</sequence>
<dbReference type="InterPro" id="IPR009506">
    <property type="entry name" value="YjiS-like"/>
</dbReference>
<evidence type="ECO:0000259" key="1">
    <source>
        <dbReference type="Pfam" id="PF06568"/>
    </source>
</evidence>
<accession>A0ABU6HHY0</accession>
<comment type="caution">
    <text evidence="2">The sequence shown here is derived from an EMBL/GenBank/DDBJ whole genome shotgun (WGS) entry which is preliminary data.</text>
</comment>
<keyword evidence="3" id="KW-1185">Reference proteome</keyword>
<dbReference type="RefSeq" id="WP_326297690.1">
    <property type="nucleotide sequence ID" value="NZ_JAYLLH010000015.1"/>
</dbReference>
<organism evidence="2 3">
    <name type="scientific">Mesobacterium hydrothermale</name>
    <dbReference type="NCBI Taxonomy" id="3111907"/>
    <lineage>
        <taxon>Bacteria</taxon>
        <taxon>Pseudomonadati</taxon>
        <taxon>Pseudomonadota</taxon>
        <taxon>Alphaproteobacteria</taxon>
        <taxon>Rhodobacterales</taxon>
        <taxon>Roseobacteraceae</taxon>
        <taxon>Mesobacterium</taxon>
    </lineage>
</organism>
<dbReference type="EMBL" id="JAYLLH010000015">
    <property type="protein sequence ID" value="MEC3861961.1"/>
    <property type="molecule type" value="Genomic_DNA"/>
</dbReference>
<protein>
    <submittedName>
        <fullName evidence="2">DUF1127 domain-containing protein</fullName>
    </submittedName>
</protein>
<evidence type="ECO:0000313" key="3">
    <source>
        <dbReference type="Proteomes" id="UP001348149"/>
    </source>
</evidence>
<reference evidence="2 3" key="1">
    <citation type="submission" date="2024-01" db="EMBL/GenBank/DDBJ databases">
        <title>Mesobacterium rodlantinim sp. nov., isolated from shallow sea hydrothermal systems off Kueishantao Island.</title>
        <authorList>
            <person name="Su Z."/>
            <person name="Tang K."/>
        </authorList>
    </citation>
    <scope>NUCLEOTIDE SEQUENCE [LARGE SCALE GENOMIC DNA]</scope>
    <source>
        <strain evidence="2 3">TK19101</strain>
    </source>
</reference>
<name>A0ABU6HHY0_9RHOB</name>
<evidence type="ECO:0000313" key="2">
    <source>
        <dbReference type="EMBL" id="MEC3861961.1"/>
    </source>
</evidence>
<dbReference type="Pfam" id="PF06568">
    <property type="entry name" value="YjiS-like"/>
    <property type="match status" value="1"/>
</dbReference>
<proteinExistence type="predicted"/>